<feature type="binding site" evidence="16">
    <location>
        <position position="293"/>
    </location>
    <ligand>
        <name>Mg(2+)</name>
        <dbReference type="ChEBI" id="CHEBI:18420"/>
        <label>1</label>
    </ligand>
</feature>
<keyword evidence="6 16" id="KW-0479">Metal-binding</keyword>
<dbReference type="InterPro" id="IPR005905">
    <property type="entry name" value="D_ala_D_ala"/>
</dbReference>
<dbReference type="Pfam" id="PF01820">
    <property type="entry name" value="Dala_Dala_lig_N"/>
    <property type="match status" value="1"/>
</dbReference>
<dbReference type="GO" id="GO:0005737">
    <property type="term" value="C:cytoplasm"/>
    <property type="evidence" value="ECO:0007669"/>
    <property type="project" value="UniProtKB-SubCell"/>
</dbReference>
<comment type="subcellular location">
    <subcellularLocation>
        <location evidence="2 14">Cytoplasm</location>
    </subcellularLocation>
</comment>
<dbReference type="InterPro" id="IPR000291">
    <property type="entry name" value="D-Ala_lig_Van_CS"/>
</dbReference>
<dbReference type="InterPro" id="IPR016185">
    <property type="entry name" value="PreATP-grasp_dom_sf"/>
</dbReference>
<evidence type="ECO:0000256" key="6">
    <source>
        <dbReference type="ARBA" id="ARBA00022723"/>
    </source>
</evidence>
<comment type="function">
    <text evidence="14">Cell wall formation.</text>
</comment>
<gene>
    <name evidence="14" type="primary">ddl</name>
    <name evidence="19" type="ORF">C7B43_16040</name>
</gene>
<feature type="active site" evidence="15">
    <location>
        <position position="316"/>
    </location>
</feature>
<accession>A0A2T2WTZ5</accession>
<dbReference type="GO" id="GO:0009252">
    <property type="term" value="P:peptidoglycan biosynthetic process"/>
    <property type="evidence" value="ECO:0007669"/>
    <property type="project" value="UniProtKB-UniRule"/>
</dbReference>
<feature type="binding site" evidence="16">
    <location>
        <position position="305"/>
    </location>
    <ligand>
        <name>Mg(2+)</name>
        <dbReference type="ChEBI" id="CHEBI:18420"/>
        <label>1</label>
    </ligand>
</feature>
<feature type="binding site" evidence="16">
    <location>
        <position position="307"/>
    </location>
    <ligand>
        <name>Mg(2+)</name>
        <dbReference type="ChEBI" id="CHEBI:18420"/>
        <label>2</label>
    </ligand>
</feature>
<evidence type="ECO:0000256" key="3">
    <source>
        <dbReference type="ARBA" id="ARBA00010871"/>
    </source>
</evidence>
<comment type="cofactor">
    <cofactor evidence="1">
        <name>Mn(2+)</name>
        <dbReference type="ChEBI" id="CHEBI:29035"/>
    </cofactor>
</comment>
<dbReference type="PROSITE" id="PS00844">
    <property type="entry name" value="DALA_DALA_LIGASE_2"/>
    <property type="match status" value="1"/>
</dbReference>
<dbReference type="EC" id="6.3.2.4" evidence="14"/>
<dbReference type="HAMAP" id="MF_00047">
    <property type="entry name" value="Dala_Dala_lig"/>
    <property type="match status" value="1"/>
</dbReference>
<evidence type="ECO:0000256" key="16">
    <source>
        <dbReference type="PIRSR" id="PIRSR039102-3"/>
    </source>
</evidence>
<organism evidence="19 20">
    <name type="scientific">Sulfobacillus benefaciens</name>
    <dbReference type="NCBI Taxonomy" id="453960"/>
    <lineage>
        <taxon>Bacteria</taxon>
        <taxon>Bacillati</taxon>
        <taxon>Bacillota</taxon>
        <taxon>Clostridia</taxon>
        <taxon>Eubacteriales</taxon>
        <taxon>Clostridiales Family XVII. Incertae Sedis</taxon>
        <taxon>Sulfobacillus</taxon>
    </lineage>
</organism>
<evidence type="ECO:0000256" key="15">
    <source>
        <dbReference type="PIRSR" id="PIRSR039102-1"/>
    </source>
</evidence>
<dbReference type="InterPro" id="IPR013815">
    <property type="entry name" value="ATP_grasp_subdomain_1"/>
</dbReference>
<dbReference type="NCBIfam" id="NF002378">
    <property type="entry name" value="PRK01372.1"/>
    <property type="match status" value="1"/>
</dbReference>
<evidence type="ECO:0000256" key="11">
    <source>
        <dbReference type="ARBA" id="ARBA00022984"/>
    </source>
</evidence>
<evidence type="ECO:0000256" key="2">
    <source>
        <dbReference type="ARBA" id="ARBA00004496"/>
    </source>
</evidence>
<keyword evidence="12 16" id="KW-0464">Manganese</keyword>
<dbReference type="SUPFAM" id="SSF52440">
    <property type="entry name" value="PreATP-grasp domain"/>
    <property type="match status" value="1"/>
</dbReference>
<evidence type="ECO:0000256" key="8">
    <source>
        <dbReference type="ARBA" id="ARBA00022840"/>
    </source>
</evidence>
<dbReference type="NCBIfam" id="NF002528">
    <property type="entry name" value="PRK01966.1-4"/>
    <property type="match status" value="1"/>
</dbReference>
<keyword evidence="11 14" id="KW-0573">Peptidoglycan synthesis</keyword>
<dbReference type="Gene3D" id="3.30.470.20">
    <property type="entry name" value="ATP-grasp fold, B domain"/>
    <property type="match status" value="1"/>
</dbReference>
<keyword evidence="7 17" id="KW-0547">Nucleotide-binding</keyword>
<dbReference type="GO" id="GO:0005524">
    <property type="term" value="F:ATP binding"/>
    <property type="evidence" value="ECO:0007669"/>
    <property type="project" value="UniProtKB-UniRule"/>
</dbReference>
<evidence type="ECO:0000256" key="7">
    <source>
        <dbReference type="ARBA" id="ARBA00022741"/>
    </source>
</evidence>
<feature type="active site" evidence="15">
    <location>
        <position position="16"/>
    </location>
</feature>
<dbReference type="Proteomes" id="UP000242699">
    <property type="component" value="Unassembled WGS sequence"/>
</dbReference>
<protein>
    <recommendedName>
        <fullName evidence="14">D-alanine--D-alanine ligase</fullName>
        <ecNumber evidence="14">6.3.2.4</ecNumber>
    </recommendedName>
    <alternativeName>
        <fullName evidence="14">D-Ala-D-Ala ligase</fullName>
    </alternativeName>
    <alternativeName>
        <fullName evidence="14">D-alanylalanine synthetase</fullName>
    </alternativeName>
</protein>
<dbReference type="GO" id="GO:0008360">
    <property type="term" value="P:regulation of cell shape"/>
    <property type="evidence" value="ECO:0007669"/>
    <property type="project" value="UniProtKB-KW"/>
</dbReference>
<dbReference type="GO" id="GO:0008716">
    <property type="term" value="F:D-alanine-D-alanine ligase activity"/>
    <property type="evidence" value="ECO:0007669"/>
    <property type="project" value="UniProtKB-UniRule"/>
</dbReference>
<dbReference type="InterPro" id="IPR011127">
    <property type="entry name" value="Dala_Dala_lig_N"/>
</dbReference>
<feature type="domain" description="ATP-grasp" evidence="18">
    <location>
        <begin position="132"/>
        <end position="338"/>
    </location>
</feature>
<keyword evidence="8 17" id="KW-0067">ATP-binding</keyword>
<evidence type="ECO:0000256" key="17">
    <source>
        <dbReference type="PROSITE-ProRule" id="PRU00409"/>
    </source>
</evidence>
<evidence type="ECO:0000256" key="13">
    <source>
        <dbReference type="ARBA" id="ARBA00023316"/>
    </source>
</evidence>
<keyword evidence="10 14" id="KW-0133">Cell shape</keyword>
<evidence type="ECO:0000313" key="19">
    <source>
        <dbReference type="EMBL" id="PSR25709.1"/>
    </source>
</evidence>
<dbReference type="SUPFAM" id="SSF56059">
    <property type="entry name" value="Glutathione synthetase ATP-binding domain-like"/>
    <property type="match status" value="1"/>
</dbReference>
<dbReference type="Gene3D" id="3.40.50.20">
    <property type="match status" value="1"/>
</dbReference>
<proteinExistence type="inferred from homology"/>
<dbReference type="PIRSF" id="PIRSF039102">
    <property type="entry name" value="Ddl/VanB"/>
    <property type="match status" value="1"/>
</dbReference>
<dbReference type="PROSITE" id="PS50975">
    <property type="entry name" value="ATP_GRASP"/>
    <property type="match status" value="1"/>
</dbReference>
<comment type="similarity">
    <text evidence="3 14">Belongs to the D-alanine--D-alanine ligase family.</text>
</comment>
<dbReference type="Pfam" id="PF07478">
    <property type="entry name" value="Dala_Dala_lig_C"/>
    <property type="match status" value="1"/>
</dbReference>
<comment type="catalytic activity">
    <reaction evidence="14">
        <text>2 D-alanine + ATP = D-alanyl-D-alanine + ADP + phosphate + H(+)</text>
        <dbReference type="Rhea" id="RHEA:11224"/>
        <dbReference type="ChEBI" id="CHEBI:15378"/>
        <dbReference type="ChEBI" id="CHEBI:30616"/>
        <dbReference type="ChEBI" id="CHEBI:43474"/>
        <dbReference type="ChEBI" id="CHEBI:57416"/>
        <dbReference type="ChEBI" id="CHEBI:57822"/>
        <dbReference type="ChEBI" id="CHEBI:456216"/>
        <dbReference type="EC" id="6.3.2.4"/>
    </reaction>
</comment>
<comment type="caution">
    <text evidence="19">The sequence shown here is derived from an EMBL/GenBank/DDBJ whole genome shotgun (WGS) entry which is preliminary data.</text>
</comment>
<dbReference type="GO" id="GO:0046872">
    <property type="term" value="F:metal ion binding"/>
    <property type="evidence" value="ECO:0007669"/>
    <property type="project" value="UniProtKB-KW"/>
</dbReference>
<dbReference type="InterPro" id="IPR011761">
    <property type="entry name" value="ATP-grasp"/>
</dbReference>
<keyword evidence="5 14" id="KW-0436">Ligase</keyword>
<dbReference type="Gene3D" id="3.30.1490.20">
    <property type="entry name" value="ATP-grasp fold, A domain"/>
    <property type="match status" value="1"/>
</dbReference>
<feature type="binding site" evidence="16">
    <location>
        <position position="305"/>
    </location>
    <ligand>
        <name>Mg(2+)</name>
        <dbReference type="ChEBI" id="CHEBI:18420"/>
        <label>2</label>
    </ligand>
</feature>
<evidence type="ECO:0000256" key="9">
    <source>
        <dbReference type="ARBA" id="ARBA00022842"/>
    </source>
</evidence>
<comment type="cofactor">
    <cofactor evidence="16">
        <name>Mg(2+)</name>
        <dbReference type="ChEBI" id="CHEBI:18420"/>
    </cofactor>
    <cofactor evidence="16">
        <name>Mn(2+)</name>
        <dbReference type="ChEBI" id="CHEBI:29035"/>
    </cofactor>
    <text evidence="16">Binds 2 magnesium or manganese ions per subunit.</text>
</comment>
<reference evidence="19 20" key="1">
    <citation type="journal article" date="2014" name="BMC Genomics">
        <title>Comparison of environmental and isolate Sulfobacillus genomes reveals diverse carbon, sulfur, nitrogen, and hydrogen metabolisms.</title>
        <authorList>
            <person name="Justice N.B."/>
            <person name="Norman A."/>
            <person name="Brown C.T."/>
            <person name="Singh A."/>
            <person name="Thomas B.C."/>
            <person name="Banfield J.F."/>
        </authorList>
    </citation>
    <scope>NUCLEOTIDE SEQUENCE [LARGE SCALE GENOMIC DNA]</scope>
    <source>
        <strain evidence="19">AMDSBA1</strain>
    </source>
</reference>
<evidence type="ECO:0000256" key="14">
    <source>
        <dbReference type="HAMAP-Rule" id="MF_00047"/>
    </source>
</evidence>
<feature type="active site" evidence="15">
    <location>
        <position position="180"/>
    </location>
</feature>
<dbReference type="GO" id="GO:0071555">
    <property type="term" value="P:cell wall organization"/>
    <property type="evidence" value="ECO:0007669"/>
    <property type="project" value="UniProtKB-KW"/>
</dbReference>
<keyword evidence="9 16" id="KW-0460">Magnesium</keyword>
<evidence type="ECO:0000256" key="4">
    <source>
        <dbReference type="ARBA" id="ARBA00022490"/>
    </source>
</evidence>
<name>A0A2T2WTZ5_9FIRM</name>
<evidence type="ECO:0000256" key="5">
    <source>
        <dbReference type="ARBA" id="ARBA00022598"/>
    </source>
</evidence>
<evidence type="ECO:0000256" key="10">
    <source>
        <dbReference type="ARBA" id="ARBA00022960"/>
    </source>
</evidence>
<dbReference type="PROSITE" id="PS00843">
    <property type="entry name" value="DALA_DALA_LIGASE_1"/>
    <property type="match status" value="1"/>
</dbReference>
<keyword evidence="4 14" id="KW-0963">Cytoplasm</keyword>
<dbReference type="AlphaFoldDB" id="A0A2T2WTZ5"/>
<keyword evidence="13 14" id="KW-0961">Cell wall biogenesis/degradation</keyword>
<comment type="pathway">
    <text evidence="14">Cell wall biogenesis; peptidoglycan biosynthesis.</text>
</comment>
<dbReference type="NCBIfam" id="TIGR01205">
    <property type="entry name" value="D_ala_D_alaTIGR"/>
    <property type="match status" value="1"/>
</dbReference>
<evidence type="ECO:0000256" key="12">
    <source>
        <dbReference type="ARBA" id="ARBA00023211"/>
    </source>
</evidence>
<dbReference type="PANTHER" id="PTHR23132">
    <property type="entry name" value="D-ALANINE--D-ALANINE LIGASE"/>
    <property type="match status" value="1"/>
</dbReference>
<evidence type="ECO:0000313" key="20">
    <source>
        <dbReference type="Proteomes" id="UP000242699"/>
    </source>
</evidence>
<evidence type="ECO:0000259" key="18">
    <source>
        <dbReference type="PROSITE" id="PS50975"/>
    </source>
</evidence>
<dbReference type="EMBL" id="PXYT01000050">
    <property type="protein sequence ID" value="PSR25709.1"/>
    <property type="molecule type" value="Genomic_DNA"/>
</dbReference>
<sequence length="345" mass="37980">MPKEHVMVLMGGPSSEYTVSMASGRVVFQALTSLNEFDVDALIIHENGEWEKTRSIPNDAMHPSALVHVAPPRRSTLQGLDLLEDADVVFIALHGTFGEDGTIQAVLDALHIPYTGSGALASALAMNKHRSKELFQFHRLPTAHEFYIVPSKTESISRLIPQIETRLGYPLVVKPNEGGSSIGIHMADNREQLQQALEQHLAGNVPLLVEKKLLGRELTCAVLEDDDDTTMPLPVVEIIPRAGQFFDFTSKYADEGSDEICPADIDQKNSRRIQDLAVRAHHILGCRGFSRSDFILTPEGPIILEVNTIPGMTPNSLLPKAAKAAGLEFPQLMRRLVNRAMKTLE</sequence>
<dbReference type="PANTHER" id="PTHR23132:SF23">
    <property type="entry name" value="D-ALANINE--D-ALANINE LIGASE B"/>
    <property type="match status" value="1"/>
</dbReference>
<evidence type="ECO:0000256" key="1">
    <source>
        <dbReference type="ARBA" id="ARBA00001936"/>
    </source>
</evidence>
<dbReference type="InterPro" id="IPR011095">
    <property type="entry name" value="Dala_Dala_lig_C"/>
</dbReference>
<dbReference type="UniPathway" id="UPA00219"/>
<dbReference type="FunFam" id="3.30.470.20:FF:000008">
    <property type="entry name" value="D-alanine--D-alanine ligase"/>
    <property type="match status" value="1"/>
</dbReference>